<dbReference type="Proteomes" id="UP000237441">
    <property type="component" value="Unassembled WGS sequence"/>
</dbReference>
<proteinExistence type="predicted"/>
<evidence type="ECO:0000256" key="1">
    <source>
        <dbReference type="SAM" id="Phobius"/>
    </source>
</evidence>
<keyword evidence="1" id="KW-0812">Transmembrane</keyword>
<keyword evidence="1" id="KW-0472">Membrane</keyword>
<dbReference type="AlphaFoldDB" id="A0A2S7Y064"/>
<evidence type="ECO:0000313" key="2">
    <source>
        <dbReference type="EMBL" id="PQK09521.1"/>
    </source>
</evidence>
<name>A0A2S7Y064_BEABA</name>
<dbReference type="EMBL" id="JRHA01000001">
    <property type="protein sequence ID" value="PQK09521.1"/>
    <property type="molecule type" value="Genomic_DNA"/>
</dbReference>
<keyword evidence="1" id="KW-1133">Transmembrane helix</keyword>
<feature type="transmembrane region" description="Helical" evidence="1">
    <location>
        <begin position="6"/>
        <end position="27"/>
    </location>
</feature>
<gene>
    <name evidence="2" type="ORF">BB8028_0001g15910</name>
</gene>
<protein>
    <submittedName>
        <fullName evidence="2">Uncharacterized protein</fullName>
    </submittedName>
</protein>
<sequence length="37" mass="4189">MDPKKFMAPAAAFAMATVLFVYTRLSIRSARNQTRRA</sequence>
<reference evidence="2 3" key="1">
    <citation type="submission" date="2016-07" db="EMBL/GenBank/DDBJ databases">
        <title>Comparative genomics of the entomopathogenic fungus Beauveria bassiana.</title>
        <authorList>
            <person name="Valero Jimenez C.A."/>
            <person name="Zwaan B.J."/>
            <person name="Van Kan J.A."/>
            <person name="Takken W."/>
            <person name="Debets A.J."/>
            <person name="Schoustra S.E."/>
            <person name="Koenraadt C.J."/>
        </authorList>
    </citation>
    <scope>NUCLEOTIDE SEQUENCE [LARGE SCALE GENOMIC DNA]</scope>
    <source>
        <strain evidence="2 3">ARSEF 8028</strain>
    </source>
</reference>
<comment type="caution">
    <text evidence="2">The sequence shown here is derived from an EMBL/GenBank/DDBJ whole genome shotgun (WGS) entry which is preliminary data.</text>
</comment>
<organism evidence="2 3">
    <name type="scientific">Beauveria bassiana</name>
    <name type="common">White muscardine disease fungus</name>
    <name type="synonym">Tritirachium shiotae</name>
    <dbReference type="NCBI Taxonomy" id="176275"/>
    <lineage>
        <taxon>Eukaryota</taxon>
        <taxon>Fungi</taxon>
        <taxon>Dikarya</taxon>
        <taxon>Ascomycota</taxon>
        <taxon>Pezizomycotina</taxon>
        <taxon>Sordariomycetes</taxon>
        <taxon>Hypocreomycetidae</taxon>
        <taxon>Hypocreales</taxon>
        <taxon>Cordycipitaceae</taxon>
        <taxon>Beauveria</taxon>
    </lineage>
</organism>
<accession>A0A2S7Y064</accession>
<evidence type="ECO:0000313" key="3">
    <source>
        <dbReference type="Proteomes" id="UP000237441"/>
    </source>
</evidence>